<keyword evidence="3" id="KW-0547">Nucleotide-binding</keyword>
<keyword evidence="4 9" id="KW-0418">Kinase</keyword>
<evidence type="ECO:0000313" key="9">
    <source>
        <dbReference type="EMBL" id="AJE21756.1"/>
    </source>
</evidence>
<dbReference type="PANTHER" id="PTHR24351">
    <property type="entry name" value="RIBOSOMAL PROTEIN S6 KINASE"/>
    <property type="match status" value="1"/>
</dbReference>
<evidence type="ECO:0000256" key="4">
    <source>
        <dbReference type="ARBA" id="ARBA00022777"/>
    </source>
</evidence>
<dbReference type="AlphaFoldDB" id="A0A0C4WMU9"/>
<keyword evidence="1" id="KW-0723">Serine/threonine-protein kinase</keyword>
<dbReference type="SMART" id="SM00331">
    <property type="entry name" value="PP2C_SIG"/>
    <property type="match status" value="1"/>
</dbReference>
<keyword evidence="2" id="KW-0808">Transferase</keyword>
<keyword evidence="6" id="KW-0812">Transmembrane</keyword>
<protein>
    <submittedName>
        <fullName evidence="9">Serine/threonine-kinase and phosphatase</fullName>
    </submittedName>
</protein>
<evidence type="ECO:0000259" key="7">
    <source>
        <dbReference type="PROSITE" id="PS50011"/>
    </source>
</evidence>
<dbReference type="Pfam" id="PF13672">
    <property type="entry name" value="PP2C_2"/>
    <property type="match status" value="1"/>
</dbReference>
<dbReference type="PROSITE" id="PS51746">
    <property type="entry name" value="PPM_2"/>
    <property type="match status" value="1"/>
</dbReference>
<sequence>MTLQLSIGEASAAGPRPENQDALRVVTPAAALAASKGCLFALADGVSQCADGGLAARATLQALAMDYYATPETWAVAQALDRLLMAQNRWLQANGGGQPLLTTLTALVLRGRRFTLAHVGDCRAYRWRDGQLERLTEEHVWEQPEMRHVLKRAMGLDQHLLVDYLDGDLQEGDAFLLVSDGVWATLGDPGIRRILADEPDLPAAARALVRAAHLAGSPDNASALLLRVERLPEGSLADSLAQLQHWPPPPALREGQLFEGWRIDGLLAESRQSLVYRVRDGQDHRWLLKTLPPARHSEAEAGQALLLEEWFLRRVAGRYFPEVAPLPQRQHLYYVQREYPGRTLAEHLQAHGPLTLAQWLDLAPRLLRALGMLHRRNILHRDIKPENLLWDEDGELRLLDFGLAYCPGLSRDEAHSLPGTPSYIAPEAFAGAAPDVGQDLYAAGVTLYVLLTGHYPYGEIEAFQHPRFGTPTPTSRYRPDLPAWLDENLRRALVADPRQRFETAEEWLLELEQAERRPQELRPRPWLEREPLKVWRGIALLSLLLNLVLFALLVATR</sequence>
<dbReference type="SMART" id="SM00332">
    <property type="entry name" value="PP2Cc"/>
    <property type="match status" value="1"/>
</dbReference>
<evidence type="ECO:0000256" key="3">
    <source>
        <dbReference type="ARBA" id="ARBA00022741"/>
    </source>
</evidence>
<dbReference type="STRING" id="1328314.Achr_23180"/>
<evidence type="ECO:0000259" key="8">
    <source>
        <dbReference type="PROSITE" id="PS51746"/>
    </source>
</evidence>
<feature type="domain" description="PPM-type phosphatase" evidence="8">
    <location>
        <begin position="6"/>
        <end position="228"/>
    </location>
</feature>
<evidence type="ECO:0000256" key="6">
    <source>
        <dbReference type="SAM" id="Phobius"/>
    </source>
</evidence>
<dbReference type="HOGENOM" id="CLU_034273_0_0_6"/>
<keyword evidence="10" id="KW-1185">Reference proteome</keyword>
<dbReference type="CDD" id="cd14014">
    <property type="entry name" value="STKc_PknB_like"/>
    <property type="match status" value="1"/>
</dbReference>
<dbReference type="InterPro" id="IPR001932">
    <property type="entry name" value="PPM-type_phosphatase-like_dom"/>
</dbReference>
<dbReference type="Gene3D" id="1.10.510.10">
    <property type="entry name" value="Transferase(Phosphotransferase) domain 1"/>
    <property type="match status" value="1"/>
</dbReference>
<dbReference type="SMART" id="SM00220">
    <property type="entry name" value="S_TKc"/>
    <property type="match status" value="1"/>
</dbReference>
<dbReference type="SUPFAM" id="SSF81606">
    <property type="entry name" value="PP2C-like"/>
    <property type="match status" value="1"/>
</dbReference>
<keyword evidence="6" id="KW-1133">Transmembrane helix</keyword>
<dbReference type="InterPro" id="IPR000719">
    <property type="entry name" value="Prot_kinase_dom"/>
</dbReference>
<gene>
    <name evidence="9" type="ORF">Achr_23180</name>
</gene>
<dbReference type="Gene3D" id="3.60.40.10">
    <property type="entry name" value="PPM-type phosphatase domain"/>
    <property type="match status" value="1"/>
</dbReference>
<organism evidence="9 10">
    <name type="scientific">Azotobacter chroococcum NCIMB 8003</name>
    <dbReference type="NCBI Taxonomy" id="1328314"/>
    <lineage>
        <taxon>Bacteria</taxon>
        <taxon>Pseudomonadati</taxon>
        <taxon>Pseudomonadota</taxon>
        <taxon>Gammaproteobacteria</taxon>
        <taxon>Pseudomonadales</taxon>
        <taxon>Pseudomonadaceae</taxon>
        <taxon>Azotobacter</taxon>
    </lineage>
</organism>
<keyword evidence="5" id="KW-0067">ATP-binding</keyword>
<dbReference type="SUPFAM" id="SSF56112">
    <property type="entry name" value="Protein kinase-like (PK-like)"/>
    <property type="match status" value="1"/>
</dbReference>
<dbReference type="GO" id="GO:0005524">
    <property type="term" value="F:ATP binding"/>
    <property type="evidence" value="ECO:0007669"/>
    <property type="project" value="UniProtKB-KW"/>
</dbReference>
<keyword evidence="6" id="KW-0472">Membrane</keyword>
<evidence type="ECO:0000256" key="5">
    <source>
        <dbReference type="ARBA" id="ARBA00022840"/>
    </source>
</evidence>
<reference evidence="9 10" key="1">
    <citation type="journal article" date="2015" name="PLoS ONE">
        <title>Azotobacter Genomes: The Genome of Azotobacter chroococcum NCIMB 8003 (ATCC 4412).</title>
        <authorList>
            <person name="Robson R.L."/>
            <person name="Jones R."/>
            <person name="Robson R.M."/>
            <person name="Schwartz A."/>
            <person name="Richardson T.H."/>
        </authorList>
    </citation>
    <scope>NUCLEOTIDE SEQUENCE [LARGE SCALE GENOMIC DNA]</scope>
    <source>
        <strain evidence="9 10">NCIMB 8003</strain>
    </source>
</reference>
<dbReference type="KEGG" id="acx:Achr_23180"/>
<dbReference type="PROSITE" id="PS50011">
    <property type="entry name" value="PROTEIN_KINASE_DOM"/>
    <property type="match status" value="1"/>
</dbReference>
<dbReference type="EMBL" id="CP010415">
    <property type="protein sequence ID" value="AJE21756.1"/>
    <property type="molecule type" value="Genomic_DNA"/>
</dbReference>
<evidence type="ECO:0000313" key="10">
    <source>
        <dbReference type="Proteomes" id="UP000068210"/>
    </source>
</evidence>
<evidence type="ECO:0000256" key="1">
    <source>
        <dbReference type="ARBA" id="ARBA00022527"/>
    </source>
</evidence>
<proteinExistence type="predicted"/>
<dbReference type="RefSeq" id="WP_039804491.1">
    <property type="nucleotide sequence ID" value="NZ_CP010415.1"/>
</dbReference>
<evidence type="ECO:0000256" key="2">
    <source>
        <dbReference type="ARBA" id="ARBA00022679"/>
    </source>
</evidence>
<dbReference type="Proteomes" id="UP000068210">
    <property type="component" value="Chromosome"/>
</dbReference>
<accession>A0A0C4WMU9</accession>
<dbReference type="GO" id="GO:0004674">
    <property type="term" value="F:protein serine/threonine kinase activity"/>
    <property type="evidence" value="ECO:0007669"/>
    <property type="project" value="UniProtKB-KW"/>
</dbReference>
<feature type="transmembrane region" description="Helical" evidence="6">
    <location>
        <begin position="534"/>
        <end position="555"/>
    </location>
</feature>
<dbReference type="InterPro" id="IPR011009">
    <property type="entry name" value="Kinase-like_dom_sf"/>
</dbReference>
<name>A0A0C4WMU9_9GAMM</name>
<dbReference type="Pfam" id="PF00069">
    <property type="entry name" value="Pkinase"/>
    <property type="match status" value="1"/>
</dbReference>
<feature type="domain" description="Protein kinase" evidence="7">
    <location>
        <begin position="261"/>
        <end position="527"/>
    </location>
</feature>
<dbReference type="InterPro" id="IPR036457">
    <property type="entry name" value="PPM-type-like_dom_sf"/>
</dbReference>